<dbReference type="CDD" id="cd06561">
    <property type="entry name" value="AlkD_like"/>
    <property type="match status" value="1"/>
</dbReference>
<name>A0A7Z0PGC7_9FUSO</name>
<dbReference type="Gene3D" id="1.25.10.90">
    <property type="match status" value="1"/>
</dbReference>
<sequence length="233" mass="28296">MDKIKSFLFSKQEEKYKEFTKKLNPTLDEDKIIGVRVPELRKYAKEIYKEDRKYVEEYLEKLPHKYLEEYQIHMYLLDNEKDINILIDKTEKVLKYIDNWPICDIGMGKISKKYPEIVEKKIFDWLKSDHTFTVRFAIVVLITNFIKQNFKIEHIKRLSKIKRDEYYINIAIAWYFAECYSKHEEEVLICLENKEIENVWVHNKTIQKIRESLKVEKGKKEYLKTLKIGAIKK</sequence>
<dbReference type="SUPFAM" id="SSF48371">
    <property type="entry name" value="ARM repeat"/>
    <property type="match status" value="1"/>
</dbReference>
<proteinExistence type="predicted"/>
<reference evidence="1 2" key="1">
    <citation type="submission" date="2020-05" db="EMBL/GenBank/DDBJ databases">
        <title>Streptobacillus felis strain LHL191014123.</title>
        <authorList>
            <person name="Fawzy A."/>
            <person name="Rau J."/>
            <person name="Risse K."/>
            <person name="Schauerte N."/>
            <person name="Geiger C."/>
            <person name="Blom J."/>
            <person name="Imirzalioglu C."/>
            <person name="Falgenhauer J."/>
            <person name="Bach A."/>
            <person name="Herden C."/>
            <person name="Eisenberg T."/>
        </authorList>
    </citation>
    <scope>NUCLEOTIDE SEQUENCE [LARGE SCALE GENOMIC DNA]</scope>
    <source>
        <strain evidence="1 2">LHL191014123</strain>
    </source>
</reference>
<gene>
    <name evidence="1" type="ORF">HP397_05210</name>
</gene>
<dbReference type="Proteomes" id="UP000526184">
    <property type="component" value="Unassembled WGS sequence"/>
</dbReference>
<evidence type="ECO:0000313" key="2">
    <source>
        <dbReference type="Proteomes" id="UP000526184"/>
    </source>
</evidence>
<dbReference type="RefSeq" id="WP_180136243.1">
    <property type="nucleotide sequence ID" value="NZ_JABMKT010000025.1"/>
</dbReference>
<dbReference type="Pfam" id="PF08713">
    <property type="entry name" value="DNA_alkylation"/>
    <property type="match status" value="1"/>
</dbReference>
<dbReference type="AlphaFoldDB" id="A0A7Z0PGC7"/>
<dbReference type="InterPro" id="IPR016024">
    <property type="entry name" value="ARM-type_fold"/>
</dbReference>
<dbReference type="PANTHER" id="PTHR34070:SF1">
    <property type="entry name" value="DNA ALKYLATION REPAIR PROTEIN"/>
    <property type="match status" value="1"/>
</dbReference>
<protein>
    <submittedName>
        <fullName evidence="1">DNA alkylation repair protein</fullName>
    </submittedName>
</protein>
<keyword evidence="2" id="KW-1185">Reference proteome</keyword>
<comment type="caution">
    <text evidence="1">The sequence shown here is derived from an EMBL/GenBank/DDBJ whole genome shotgun (WGS) entry which is preliminary data.</text>
</comment>
<dbReference type="EMBL" id="JABMKT010000025">
    <property type="protein sequence ID" value="NYV28203.1"/>
    <property type="molecule type" value="Genomic_DNA"/>
</dbReference>
<dbReference type="InterPro" id="IPR014825">
    <property type="entry name" value="DNA_alkylation"/>
</dbReference>
<organism evidence="1 2">
    <name type="scientific">Streptobacillus felis</name>
    <dbReference type="NCBI Taxonomy" id="1384509"/>
    <lineage>
        <taxon>Bacteria</taxon>
        <taxon>Fusobacteriati</taxon>
        <taxon>Fusobacteriota</taxon>
        <taxon>Fusobacteriia</taxon>
        <taxon>Fusobacteriales</taxon>
        <taxon>Leptotrichiaceae</taxon>
        <taxon>Streptobacillus</taxon>
    </lineage>
</organism>
<accession>A0A7Z0PGC7</accession>
<dbReference type="PANTHER" id="PTHR34070">
    <property type="entry name" value="ARMADILLO-TYPE FOLD"/>
    <property type="match status" value="1"/>
</dbReference>
<evidence type="ECO:0000313" key="1">
    <source>
        <dbReference type="EMBL" id="NYV28203.1"/>
    </source>
</evidence>